<keyword evidence="2" id="KW-1185">Reference proteome</keyword>
<dbReference type="Proteomes" id="UP000024635">
    <property type="component" value="Unassembled WGS sequence"/>
</dbReference>
<sequence>MCIQSIGTAMMAVKVAIVETATPTKANRFKLSCVAAAALLPLSPSIVVVDVPTTSAYRWRAFIMIRRNQ</sequence>
<accession>A0A016UB14</accession>
<proteinExistence type="predicted"/>
<dbReference type="EMBL" id="JARK01001383">
    <property type="protein sequence ID" value="EYC12494.1"/>
    <property type="molecule type" value="Genomic_DNA"/>
</dbReference>
<organism evidence="1 2">
    <name type="scientific">Ancylostoma ceylanicum</name>
    <dbReference type="NCBI Taxonomy" id="53326"/>
    <lineage>
        <taxon>Eukaryota</taxon>
        <taxon>Metazoa</taxon>
        <taxon>Ecdysozoa</taxon>
        <taxon>Nematoda</taxon>
        <taxon>Chromadorea</taxon>
        <taxon>Rhabditida</taxon>
        <taxon>Rhabditina</taxon>
        <taxon>Rhabditomorpha</taxon>
        <taxon>Strongyloidea</taxon>
        <taxon>Ancylostomatidae</taxon>
        <taxon>Ancylostomatinae</taxon>
        <taxon>Ancylostoma</taxon>
    </lineage>
</organism>
<protein>
    <submittedName>
        <fullName evidence="1">Uncharacterized protein</fullName>
    </submittedName>
</protein>
<name>A0A016UB14_9BILA</name>
<evidence type="ECO:0000313" key="2">
    <source>
        <dbReference type="Proteomes" id="UP000024635"/>
    </source>
</evidence>
<reference evidence="2" key="1">
    <citation type="journal article" date="2015" name="Nat. Genet.">
        <title>The genome and transcriptome of the zoonotic hookworm Ancylostoma ceylanicum identify infection-specific gene families.</title>
        <authorList>
            <person name="Schwarz E.M."/>
            <person name="Hu Y."/>
            <person name="Antoshechkin I."/>
            <person name="Miller M.M."/>
            <person name="Sternberg P.W."/>
            <person name="Aroian R.V."/>
        </authorList>
    </citation>
    <scope>NUCLEOTIDE SEQUENCE</scope>
    <source>
        <strain evidence="2">HY135</strain>
    </source>
</reference>
<evidence type="ECO:0000313" key="1">
    <source>
        <dbReference type="EMBL" id="EYC12494.1"/>
    </source>
</evidence>
<gene>
    <name evidence="1" type="primary">Acey_s0047.g1514</name>
    <name evidence="1" type="ORF">Y032_0047g1514</name>
</gene>
<comment type="caution">
    <text evidence="1">The sequence shown here is derived from an EMBL/GenBank/DDBJ whole genome shotgun (WGS) entry which is preliminary data.</text>
</comment>
<dbReference type="AlphaFoldDB" id="A0A016UB14"/>